<sequence length="239" mass="26936">MSDELPIQGTNTDTSSLLEQLPPELRYMIFTHLLTDPAEQKLQHSLTLVCKQTQAEFAHTIARVLGPKAQLHMRITNSSALFSLFYDYPRANQVRGHHDIPTGSDAGLIRFYTWDTFKASSTGKEILSFTRHVRVWLPYLQWTYDIVFQPGSTPKIDSTNNGTVGDARTNVAPEDARAMLEATAEKWRSNDAATSAAWADAFAKDLRKEWRALRDEAKKEMSRVEAVRIKAVMSGKIPP</sequence>
<dbReference type="Proteomes" id="UP000745764">
    <property type="component" value="Unassembled WGS sequence"/>
</dbReference>
<reference evidence="1" key="1">
    <citation type="submission" date="2020-06" db="EMBL/GenBank/DDBJ databases">
        <authorList>
            <person name="Onetto C."/>
        </authorList>
    </citation>
    <scope>NUCLEOTIDE SEQUENCE</scope>
</reference>
<evidence type="ECO:0000313" key="2">
    <source>
        <dbReference type="Proteomes" id="UP000745764"/>
    </source>
</evidence>
<gene>
    <name evidence="1" type="ORF">AWRI4620_LOCUS8952</name>
</gene>
<accession>A0A9N8PX93</accession>
<evidence type="ECO:0008006" key="3">
    <source>
        <dbReference type="Google" id="ProtNLM"/>
    </source>
</evidence>
<keyword evidence="2" id="KW-1185">Reference proteome</keyword>
<evidence type="ECO:0000313" key="1">
    <source>
        <dbReference type="EMBL" id="CAD0114697.1"/>
    </source>
</evidence>
<protein>
    <recommendedName>
        <fullName evidence="3">F-box domain-containing protein</fullName>
    </recommendedName>
</protein>
<proteinExistence type="predicted"/>
<comment type="caution">
    <text evidence="1">The sequence shown here is derived from an EMBL/GenBank/DDBJ whole genome shotgun (WGS) entry which is preliminary data.</text>
</comment>
<name>A0A9N8PX93_9PEZI</name>
<dbReference type="AlphaFoldDB" id="A0A9N8PX93"/>
<dbReference type="EMBL" id="CAINUL010000018">
    <property type="protein sequence ID" value="CAD0114697.1"/>
    <property type="molecule type" value="Genomic_DNA"/>
</dbReference>
<dbReference type="OrthoDB" id="10558530at2759"/>
<organism evidence="1 2">
    <name type="scientific">Aureobasidium uvarum</name>
    <dbReference type="NCBI Taxonomy" id="2773716"/>
    <lineage>
        <taxon>Eukaryota</taxon>
        <taxon>Fungi</taxon>
        <taxon>Dikarya</taxon>
        <taxon>Ascomycota</taxon>
        <taxon>Pezizomycotina</taxon>
        <taxon>Dothideomycetes</taxon>
        <taxon>Dothideomycetidae</taxon>
        <taxon>Dothideales</taxon>
        <taxon>Saccotheciaceae</taxon>
        <taxon>Aureobasidium</taxon>
    </lineage>
</organism>